<dbReference type="Pfam" id="PF00520">
    <property type="entry name" value="Ion_trans"/>
    <property type="match status" value="1"/>
</dbReference>
<dbReference type="Proteomes" id="UP000034681">
    <property type="component" value="Unassembled WGS sequence"/>
</dbReference>
<keyword evidence="2" id="KW-0813">Transport</keyword>
<dbReference type="eggNOG" id="COG0569">
    <property type="taxonomic scope" value="Bacteria"/>
</dbReference>
<name>A0A0M2PTS9_PROHO</name>
<organism evidence="14 15">
    <name type="scientific">Prochlorothrix hollandica PCC 9006 = CALU 1027</name>
    <dbReference type="NCBI Taxonomy" id="317619"/>
    <lineage>
        <taxon>Bacteria</taxon>
        <taxon>Bacillati</taxon>
        <taxon>Cyanobacteriota</taxon>
        <taxon>Cyanophyceae</taxon>
        <taxon>Prochlorotrichales</taxon>
        <taxon>Prochlorotrichaceae</taxon>
        <taxon>Prochlorothrix</taxon>
    </lineage>
</organism>
<comment type="subcellular location">
    <subcellularLocation>
        <location evidence="1">Membrane</location>
        <topology evidence="1">Multi-pass membrane protein</topology>
    </subcellularLocation>
</comment>
<dbReference type="PRINTS" id="PR00169">
    <property type="entry name" value="KCHANNEL"/>
</dbReference>
<feature type="transmembrane region" description="Helical" evidence="12">
    <location>
        <begin position="76"/>
        <end position="96"/>
    </location>
</feature>
<evidence type="ECO:0000256" key="3">
    <source>
        <dbReference type="ARBA" id="ARBA00022538"/>
    </source>
</evidence>
<evidence type="ECO:0000313" key="14">
    <source>
        <dbReference type="EMBL" id="KKI99905.1"/>
    </source>
</evidence>
<evidence type="ECO:0000256" key="5">
    <source>
        <dbReference type="ARBA" id="ARBA00022826"/>
    </source>
</evidence>
<keyword evidence="15" id="KW-1185">Reference proteome</keyword>
<keyword evidence="3" id="KW-0633">Potassium transport</keyword>
<dbReference type="InterPro" id="IPR027359">
    <property type="entry name" value="Volt_channel_dom_sf"/>
</dbReference>
<dbReference type="PANTHER" id="PTHR11537">
    <property type="entry name" value="VOLTAGE-GATED POTASSIUM CHANNEL"/>
    <property type="match status" value="1"/>
</dbReference>
<dbReference type="SUPFAM" id="SSF81324">
    <property type="entry name" value="Voltage-gated potassium channels"/>
    <property type="match status" value="1"/>
</dbReference>
<feature type="transmembrane region" description="Helical" evidence="12">
    <location>
        <begin position="49"/>
        <end position="67"/>
    </location>
</feature>
<keyword evidence="11 14" id="KW-0407">Ion channel</keyword>
<feature type="transmembrane region" description="Helical" evidence="12">
    <location>
        <begin position="173"/>
        <end position="190"/>
    </location>
</feature>
<dbReference type="RefSeq" id="WP_017711234.1">
    <property type="nucleotide sequence ID" value="NZ_KB235933.1"/>
</dbReference>
<dbReference type="GO" id="GO:0008076">
    <property type="term" value="C:voltage-gated potassium channel complex"/>
    <property type="evidence" value="ECO:0007669"/>
    <property type="project" value="InterPro"/>
</dbReference>
<evidence type="ECO:0000256" key="9">
    <source>
        <dbReference type="ARBA" id="ARBA00023065"/>
    </source>
</evidence>
<keyword evidence="8 12" id="KW-1133">Transmembrane helix</keyword>
<evidence type="ECO:0000256" key="4">
    <source>
        <dbReference type="ARBA" id="ARBA00022692"/>
    </source>
</evidence>
<dbReference type="STRING" id="317619.GCA_000332315_00574"/>
<dbReference type="InterPro" id="IPR028325">
    <property type="entry name" value="VG_K_chnl"/>
</dbReference>
<dbReference type="EMBL" id="AJTX02000004">
    <property type="protein sequence ID" value="KKI99905.1"/>
    <property type="molecule type" value="Genomic_DNA"/>
</dbReference>
<dbReference type="InterPro" id="IPR005821">
    <property type="entry name" value="Ion_trans_dom"/>
</dbReference>
<evidence type="ECO:0000256" key="8">
    <source>
        <dbReference type="ARBA" id="ARBA00022989"/>
    </source>
</evidence>
<comment type="caution">
    <text evidence="14">The sequence shown here is derived from an EMBL/GenBank/DDBJ whole genome shotgun (WGS) entry which is preliminary data.</text>
</comment>
<evidence type="ECO:0000256" key="6">
    <source>
        <dbReference type="ARBA" id="ARBA00022882"/>
    </source>
</evidence>
<evidence type="ECO:0000256" key="1">
    <source>
        <dbReference type="ARBA" id="ARBA00004141"/>
    </source>
</evidence>
<dbReference type="Gene3D" id="1.10.287.70">
    <property type="match status" value="1"/>
</dbReference>
<keyword evidence="4 12" id="KW-0812">Transmembrane</keyword>
<sequence>MSTLKKRLRHYKAQWGNTFDMVIQGLIIFSLITFSIETLPDLSESVNRFLHISEAVTVFIFTAEYLLRLYMTDRKLSFIFSFFGLIDLLSILPFYISTTVDLRSIRIFRLFRLFRILKMMRYNRAIRRFNRALLIAKEEFILFAMMLPLLLFFSAVGIYYFEHEVQPETFGSVFHSLWWAVCTITTVGYGDVYPVTLGGRMFTFVVLIIGLGIISVPAGLVSSALSKARELEEEEDLTRHETKKPK</sequence>
<evidence type="ECO:0000256" key="2">
    <source>
        <dbReference type="ARBA" id="ARBA00022448"/>
    </source>
</evidence>
<keyword evidence="9" id="KW-0406">Ion transport</keyword>
<keyword evidence="10 12" id="KW-0472">Membrane</keyword>
<feature type="domain" description="Ion transport" evidence="13">
    <location>
        <begin position="18"/>
        <end position="231"/>
    </location>
</feature>
<feature type="transmembrane region" description="Helical" evidence="12">
    <location>
        <begin position="21"/>
        <end position="37"/>
    </location>
</feature>
<keyword evidence="5" id="KW-0631">Potassium channel</keyword>
<dbReference type="OrthoDB" id="9810759at2"/>
<dbReference type="GO" id="GO:0005249">
    <property type="term" value="F:voltage-gated potassium channel activity"/>
    <property type="evidence" value="ECO:0007669"/>
    <property type="project" value="InterPro"/>
</dbReference>
<evidence type="ECO:0000256" key="12">
    <source>
        <dbReference type="SAM" id="Phobius"/>
    </source>
</evidence>
<evidence type="ECO:0000256" key="11">
    <source>
        <dbReference type="ARBA" id="ARBA00023303"/>
    </source>
</evidence>
<accession>A0A0M2PTS9</accession>
<evidence type="ECO:0000259" key="13">
    <source>
        <dbReference type="Pfam" id="PF00520"/>
    </source>
</evidence>
<gene>
    <name evidence="14" type="ORF">PROH_08855</name>
</gene>
<evidence type="ECO:0000256" key="7">
    <source>
        <dbReference type="ARBA" id="ARBA00022958"/>
    </source>
</evidence>
<dbReference type="GO" id="GO:0001508">
    <property type="term" value="P:action potential"/>
    <property type="evidence" value="ECO:0007669"/>
    <property type="project" value="TreeGrafter"/>
</dbReference>
<dbReference type="AlphaFoldDB" id="A0A0M2PTS9"/>
<dbReference type="Gene3D" id="1.20.120.350">
    <property type="entry name" value="Voltage-gated potassium channels. Chain C"/>
    <property type="match status" value="1"/>
</dbReference>
<feature type="transmembrane region" description="Helical" evidence="12">
    <location>
        <begin position="140"/>
        <end position="161"/>
    </location>
</feature>
<proteinExistence type="predicted"/>
<feature type="transmembrane region" description="Helical" evidence="12">
    <location>
        <begin position="202"/>
        <end position="225"/>
    </location>
</feature>
<protein>
    <submittedName>
        <fullName evidence="14">Voltage-gated potassium channel</fullName>
    </submittedName>
</protein>
<evidence type="ECO:0000313" key="15">
    <source>
        <dbReference type="Proteomes" id="UP000034681"/>
    </source>
</evidence>
<evidence type="ECO:0000256" key="10">
    <source>
        <dbReference type="ARBA" id="ARBA00023136"/>
    </source>
</evidence>
<keyword evidence="7" id="KW-0630">Potassium</keyword>
<dbReference type="PANTHER" id="PTHR11537:SF254">
    <property type="entry name" value="POTASSIUM VOLTAGE-GATED CHANNEL PROTEIN SHAB"/>
    <property type="match status" value="1"/>
</dbReference>
<reference evidence="14" key="1">
    <citation type="submission" date="2012-04" db="EMBL/GenBank/DDBJ databases">
        <authorList>
            <person name="Borisov I.G."/>
            <person name="Ivanikova N.V."/>
            <person name="Pinevich A.V."/>
        </authorList>
    </citation>
    <scope>NUCLEOTIDE SEQUENCE</scope>
    <source>
        <strain evidence="14">CALU 1027</strain>
    </source>
</reference>
<keyword evidence="6" id="KW-0851">Voltage-gated channel</keyword>